<dbReference type="InterPro" id="IPR003593">
    <property type="entry name" value="AAA+_ATPase"/>
</dbReference>
<evidence type="ECO:0000256" key="7">
    <source>
        <dbReference type="ARBA" id="ARBA00022989"/>
    </source>
</evidence>
<keyword evidence="5" id="KW-0547">Nucleotide-binding</keyword>
<feature type="transmembrane region" description="Helical" evidence="10">
    <location>
        <begin position="263"/>
        <end position="281"/>
    </location>
</feature>
<proteinExistence type="inferred from homology"/>
<evidence type="ECO:0000259" key="12">
    <source>
        <dbReference type="PROSITE" id="PS50929"/>
    </source>
</evidence>
<keyword evidence="8 10" id="KW-0472">Membrane</keyword>
<dbReference type="GO" id="GO:0005886">
    <property type="term" value="C:plasma membrane"/>
    <property type="evidence" value="ECO:0007669"/>
    <property type="project" value="UniProtKB-SubCell"/>
</dbReference>
<evidence type="ECO:0000256" key="9">
    <source>
        <dbReference type="ARBA" id="ARBA00061644"/>
    </source>
</evidence>
<feature type="transmembrane region" description="Helical" evidence="10">
    <location>
        <begin position="287"/>
        <end position="306"/>
    </location>
</feature>
<organism evidence="13 14">
    <name type="scientific">Glycomyces sambucus</name>
    <dbReference type="NCBI Taxonomy" id="380244"/>
    <lineage>
        <taxon>Bacteria</taxon>
        <taxon>Bacillati</taxon>
        <taxon>Actinomycetota</taxon>
        <taxon>Actinomycetes</taxon>
        <taxon>Glycomycetales</taxon>
        <taxon>Glycomycetaceae</taxon>
        <taxon>Glycomyces</taxon>
    </lineage>
</organism>
<dbReference type="InterPro" id="IPR039421">
    <property type="entry name" value="Type_1_exporter"/>
</dbReference>
<keyword evidence="4 10" id="KW-0812">Transmembrane</keyword>
<protein>
    <submittedName>
        <fullName evidence="13">ABC-type multidrug transport system, ATPase and permease component</fullName>
    </submittedName>
</protein>
<dbReference type="Gene3D" id="3.40.50.300">
    <property type="entry name" value="P-loop containing nucleotide triphosphate hydrolases"/>
    <property type="match status" value="1"/>
</dbReference>
<dbReference type="GO" id="GO:0140359">
    <property type="term" value="F:ABC-type transporter activity"/>
    <property type="evidence" value="ECO:0007669"/>
    <property type="project" value="InterPro"/>
</dbReference>
<evidence type="ECO:0000256" key="4">
    <source>
        <dbReference type="ARBA" id="ARBA00022692"/>
    </source>
</evidence>
<dbReference type="GO" id="GO:0005524">
    <property type="term" value="F:ATP binding"/>
    <property type="evidence" value="ECO:0007669"/>
    <property type="project" value="UniProtKB-KW"/>
</dbReference>
<dbReference type="PANTHER" id="PTHR24221">
    <property type="entry name" value="ATP-BINDING CASSETTE SUB-FAMILY B"/>
    <property type="match status" value="1"/>
</dbReference>
<dbReference type="InterPro" id="IPR003439">
    <property type="entry name" value="ABC_transporter-like_ATP-bd"/>
</dbReference>
<dbReference type="Proteomes" id="UP000198662">
    <property type="component" value="Unassembled WGS sequence"/>
</dbReference>
<keyword evidence="3" id="KW-1003">Cell membrane</keyword>
<dbReference type="InterPro" id="IPR017871">
    <property type="entry name" value="ABC_transporter-like_CS"/>
</dbReference>
<evidence type="ECO:0000256" key="2">
    <source>
        <dbReference type="ARBA" id="ARBA00022448"/>
    </source>
</evidence>
<dbReference type="AlphaFoldDB" id="A0A1G9DIT1"/>
<evidence type="ECO:0000256" key="1">
    <source>
        <dbReference type="ARBA" id="ARBA00004651"/>
    </source>
</evidence>
<dbReference type="STRING" id="380244.SAMN05216298_0923"/>
<evidence type="ECO:0000256" key="3">
    <source>
        <dbReference type="ARBA" id="ARBA00022475"/>
    </source>
</evidence>
<evidence type="ECO:0000313" key="14">
    <source>
        <dbReference type="Proteomes" id="UP000198662"/>
    </source>
</evidence>
<dbReference type="GO" id="GO:0016887">
    <property type="term" value="F:ATP hydrolysis activity"/>
    <property type="evidence" value="ECO:0007669"/>
    <property type="project" value="InterPro"/>
</dbReference>
<dbReference type="FunFam" id="3.40.50.300:FF:000299">
    <property type="entry name" value="ABC transporter ATP-binding protein/permease"/>
    <property type="match status" value="1"/>
</dbReference>
<comment type="similarity">
    <text evidence="9">Belongs to the ABC transporter superfamily. Lipid exporter (TC 3.A.1.106) family.</text>
</comment>
<comment type="subcellular location">
    <subcellularLocation>
        <location evidence="1">Cell membrane</location>
        <topology evidence="1">Multi-pass membrane protein</topology>
    </subcellularLocation>
</comment>
<keyword evidence="2" id="KW-0813">Transport</keyword>
<dbReference type="PANTHER" id="PTHR24221:SF654">
    <property type="entry name" value="ATP-BINDING CASSETTE SUB-FAMILY B MEMBER 6"/>
    <property type="match status" value="1"/>
</dbReference>
<dbReference type="PROSITE" id="PS50929">
    <property type="entry name" value="ABC_TM1F"/>
    <property type="match status" value="1"/>
</dbReference>
<evidence type="ECO:0000256" key="10">
    <source>
        <dbReference type="SAM" id="Phobius"/>
    </source>
</evidence>
<dbReference type="GO" id="GO:0034040">
    <property type="term" value="F:ATPase-coupled lipid transmembrane transporter activity"/>
    <property type="evidence" value="ECO:0007669"/>
    <property type="project" value="TreeGrafter"/>
</dbReference>
<keyword evidence="6" id="KW-0067">ATP-binding</keyword>
<dbReference type="PROSITE" id="PS00211">
    <property type="entry name" value="ABC_TRANSPORTER_1"/>
    <property type="match status" value="1"/>
</dbReference>
<dbReference type="PROSITE" id="PS50893">
    <property type="entry name" value="ABC_TRANSPORTER_2"/>
    <property type="match status" value="1"/>
</dbReference>
<dbReference type="InterPro" id="IPR011527">
    <property type="entry name" value="ABC1_TM_dom"/>
</dbReference>
<gene>
    <name evidence="13" type="ORF">SAMN05216298_0923</name>
</gene>
<reference evidence="14" key="1">
    <citation type="submission" date="2016-10" db="EMBL/GenBank/DDBJ databases">
        <authorList>
            <person name="Varghese N."/>
            <person name="Submissions S."/>
        </authorList>
    </citation>
    <scope>NUCLEOTIDE SEQUENCE [LARGE SCALE GENOMIC DNA]</scope>
    <source>
        <strain evidence="14">CGMCC 4.3147</strain>
    </source>
</reference>
<dbReference type="InterPro" id="IPR036640">
    <property type="entry name" value="ABC1_TM_sf"/>
</dbReference>
<dbReference type="SMART" id="SM00382">
    <property type="entry name" value="AAA"/>
    <property type="match status" value="1"/>
</dbReference>
<dbReference type="InterPro" id="IPR027417">
    <property type="entry name" value="P-loop_NTPase"/>
</dbReference>
<name>A0A1G9DIT1_9ACTN</name>
<dbReference type="OrthoDB" id="9806127at2"/>
<evidence type="ECO:0000256" key="6">
    <source>
        <dbReference type="ARBA" id="ARBA00022840"/>
    </source>
</evidence>
<dbReference type="SUPFAM" id="SSF52540">
    <property type="entry name" value="P-loop containing nucleoside triphosphate hydrolases"/>
    <property type="match status" value="1"/>
</dbReference>
<dbReference type="RefSeq" id="WP_091043462.1">
    <property type="nucleotide sequence ID" value="NZ_FNGF01000001.1"/>
</dbReference>
<feature type="domain" description="ABC transmembrane type-1" evidence="12">
    <location>
        <begin position="32"/>
        <end position="316"/>
    </location>
</feature>
<dbReference type="SUPFAM" id="SSF90123">
    <property type="entry name" value="ABC transporter transmembrane region"/>
    <property type="match status" value="1"/>
</dbReference>
<evidence type="ECO:0000259" key="11">
    <source>
        <dbReference type="PROSITE" id="PS50893"/>
    </source>
</evidence>
<accession>A0A1G9DIT1</accession>
<evidence type="ECO:0000313" key="13">
    <source>
        <dbReference type="EMBL" id="SDK63788.1"/>
    </source>
</evidence>
<dbReference type="CDD" id="cd07346">
    <property type="entry name" value="ABC_6TM_exporters"/>
    <property type="match status" value="1"/>
</dbReference>
<dbReference type="EMBL" id="FNGF01000001">
    <property type="protein sequence ID" value="SDK63788.1"/>
    <property type="molecule type" value="Genomic_DNA"/>
</dbReference>
<dbReference type="Pfam" id="PF00005">
    <property type="entry name" value="ABC_tran"/>
    <property type="match status" value="1"/>
</dbReference>
<evidence type="ECO:0000256" key="5">
    <source>
        <dbReference type="ARBA" id="ARBA00022741"/>
    </source>
</evidence>
<evidence type="ECO:0000256" key="8">
    <source>
        <dbReference type="ARBA" id="ARBA00023136"/>
    </source>
</evidence>
<dbReference type="Gene3D" id="1.20.1560.10">
    <property type="entry name" value="ABC transporter type 1, transmembrane domain"/>
    <property type="match status" value="1"/>
</dbReference>
<feature type="transmembrane region" description="Helical" evidence="10">
    <location>
        <begin position="28"/>
        <end position="47"/>
    </location>
</feature>
<keyword evidence="14" id="KW-1185">Reference proteome</keyword>
<feature type="transmembrane region" description="Helical" evidence="10">
    <location>
        <begin position="67"/>
        <end position="90"/>
    </location>
</feature>
<keyword evidence="7 10" id="KW-1133">Transmembrane helix</keyword>
<sequence>MTAQETPTQPGPWETVKRGLQLSPELRSGLGFTVFLAAVTALGRLVVPIGAQKILDEGLLGDGGPDLGYVFTVAALGTAALVLTTLANYVMNRRLFVVSEHALASLRRKTFRHIHDLSMLHQQSERRGALTARVTTDIDQISQFLQQGGMVLVTSMAQIIVATVVMVVYSWQLAVAVWIVFLPVTWMIKWLQKHLASAYTSVRRSVSAMLSAVAESVVGAGTVRAYGVGARTSERLDASIEEHRRDQTRAISRSALSFGAGELVYLGVNVIVVVLGAFLVADGSMSVGELTAFLFLVVLFTQPVVIGTETLNEAQNAVSGWRRVLDIIDTAPDVADPVDGIALPEGPLGVRFEGVRFAYPGGAEVLHGIDVEIRAHSKVAVVGETGSGKTTFAKLLTRLMDPTSGRVLLGGSPLEGITFASLRRRVTMVPQEGFLFNGTLARNVRFARPELTDAEIYVAFAELGLTDWVETLPAGLDTELGEGGANLSVGERQLVSLVRAYVTDPDLLVLDEATSAVDPATELRLSAALDAVTRGRTTVIIAHRLSTAETSDEVLVFDAGELVQQGPHAALAAEAGSVYAGLHGSWVEQTRSN</sequence>
<dbReference type="Pfam" id="PF00664">
    <property type="entry name" value="ABC_membrane"/>
    <property type="match status" value="1"/>
</dbReference>
<feature type="domain" description="ABC transporter" evidence="11">
    <location>
        <begin position="350"/>
        <end position="584"/>
    </location>
</feature>